<evidence type="ECO:0000256" key="5">
    <source>
        <dbReference type="ARBA" id="ARBA00022792"/>
    </source>
</evidence>
<evidence type="ECO:0000256" key="6">
    <source>
        <dbReference type="ARBA" id="ARBA00022927"/>
    </source>
</evidence>
<evidence type="ECO:0000256" key="8">
    <source>
        <dbReference type="ARBA" id="ARBA00022989"/>
    </source>
</evidence>
<evidence type="ECO:0000256" key="1">
    <source>
        <dbReference type="ARBA" id="ARBA00004448"/>
    </source>
</evidence>
<evidence type="ECO:0000256" key="2">
    <source>
        <dbReference type="ARBA" id="ARBA00006837"/>
    </source>
</evidence>
<dbReference type="PANTHER" id="PTHR28021:SF1">
    <property type="entry name" value="PRESEQUENCE TRANSLOCATED-ASSOCIATED MOTOR SUBUNIT PAM17, MITOCHONDRIAL"/>
    <property type="match status" value="1"/>
</dbReference>
<dbReference type="AlphaFoldDB" id="A0A6A6W828"/>
<proteinExistence type="inferred from homology"/>
<feature type="transmembrane region" description="Helical" evidence="12">
    <location>
        <begin position="66"/>
        <end position="89"/>
    </location>
</feature>
<keyword evidence="3 12" id="KW-0813">Transport</keyword>
<sequence length="149" mass="16472">SSSSPASEPLTWNRFLALRKTRRRFSLGSSIICAVLTLGIGGSQLLNTDADNAIAAALGTEPMLVWGLSSVVLVAVGWLLGPAFGNGIFKMRYSKHRSAMDAKEREFFLRIKKHRSNPANSSLSNPIPDYYGEKIGSVADYRRWLKDQR</sequence>
<evidence type="ECO:0000256" key="4">
    <source>
        <dbReference type="ARBA" id="ARBA00022692"/>
    </source>
</evidence>
<dbReference type="Proteomes" id="UP000799437">
    <property type="component" value="Unassembled WGS sequence"/>
</dbReference>
<dbReference type="PANTHER" id="PTHR28021">
    <property type="entry name" value="PRESEQUENCE TRANSLOCATED-ASSOCIATED MOTOR SUBUNIT PAM17, MITOCHONDRIAL"/>
    <property type="match status" value="1"/>
</dbReference>
<evidence type="ECO:0000256" key="10">
    <source>
        <dbReference type="ARBA" id="ARBA00023128"/>
    </source>
</evidence>
<organism evidence="13 14">
    <name type="scientific">Pseudovirgaria hyperparasitica</name>
    <dbReference type="NCBI Taxonomy" id="470096"/>
    <lineage>
        <taxon>Eukaryota</taxon>
        <taxon>Fungi</taxon>
        <taxon>Dikarya</taxon>
        <taxon>Ascomycota</taxon>
        <taxon>Pezizomycotina</taxon>
        <taxon>Dothideomycetes</taxon>
        <taxon>Dothideomycetes incertae sedis</taxon>
        <taxon>Acrospermales</taxon>
        <taxon>Acrospermaceae</taxon>
        <taxon>Pseudovirgaria</taxon>
    </lineage>
</organism>
<dbReference type="GeneID" id="54482618"/>
<keyword evidence="8 12" id="KW-1133">Transmembrane helix</keyword>
<accession>A0A6A6W828</accession>
<keyword evidence="14" id="KW-1185">Reference proteome</keyword>
<evidence type="ECO:0000256" key="7">
    <source>
        <dbReference type="ARBA" id="ARBA00022946"/>
    </source>
</evidence>
<reference evidence="13" key="1">
    <citation type="journal article" date="2020" name="Stud. Mycol.">
        <title>101 Dothideomycetes genomes: a test case for predicting lifestyles and emergence of pathogens.</title>
        <authorList>
            <person name="Haridas S."/>
            <person name="Albert R."/>
            <person name="Binder M."/>
            <person name="Bloem J."/>
            <person name="Labutti K."/>
            <person name="Salamov A."/>
            <person name="Andreopoulos B."/>
            <person name="Baker S."/>
            <person name="Barry K."/>
            <person name="Bills G."/>
            <person name="Bluhm B."/>
            <person name="Cannon C."/>
            <person name="Castanera R."/>
            <person name="Culley D."/>
            <person name="Daum C."/>
            <person name="Ezra D."/>
            <person name="Gonzalez J."/>
            <person name="Henrissat B."/>
            <person name="Kuo A."/>
            <person name="Liang C."/>
            <person name="Lipzen A."/>
            <person name="Lutzoni F."/>
            <person name="Magnuson J."/>
            <person name="Mondo S."/>
            <person name="Nolan M."/>
            <person name="Ohm R."/>
            <person name="Pangilinan J."/>
            <person name="Park H.-J."/>
            <person name="Ramirez L."/>
            <person name="Alfaro M."/>
            <person name="Sun H."/>
            <person name="Tritt A."/>
            <person name="Yoshinaga Y."/>
            <person name="Zwiers L.-H."/>
            <person name="Turgeon B."/>
            <person name="Goodwin S."/>
            <person name="Spatafora J."/>
            <person name="Crous P."/>
            <person name="Grigoriev I."/>
        </authorList>
    </citation>
    <scope>NUCLEOTIDE SEQUENCE</scope>
    <source>
        <strain evidence="13">CBS 121739</strain>
    </source>
</reference>
<evidence type="ECO:0000313" key="13">
    <source>
        <dbReference type="EMBL" id="KAF2757231.1"/>
    </source>
</evidence>
<evidence type="ECO:0000256" key="9">
    <source>
        <dbReference type="ARBA" id="ARBA00023010"/>
    </source>
</evidence>
<comment type="subunit">
    <text evidence="12">Component of the PAM complex.</text>
</comment>
<keyword evidence="7" id="KW-0809">Transit peptide</keyword>
<feature type="non-terminal residue" evidence="13">
    <location>
        <position position="1"/>
    </location>
</feature>
<keyword evidence="5 12" id="KW-0999">Mitochondrion inner membrane</keyword>
<dbReference type="Pfam" id="PF08566">
    <property type="entry name" value="Pam17"/>
    <property type="match status" value="1"/>
</dbReference>
<dbReference type="EMBL" id="ML996574">
    <property type="protein sequence ID" value="KAF2757231.1"/>
    <property type="molecule type" value="Genomic_DNA"/>
</dbReference>
<name>A0A6A6W828_9PEZI</name>
<keyword evidence="6 12" id="KW-0653">Protein transport</keyword>
<evidence type="ECO:0000256" key="3">
    <source>
        <dbReference type="ARBA" id="ARBA00022448"/>
    </source>
</evidence>
<comment type="similarity">
    <text evidence="2 12">Belongs to the PAM17 family.</text>
</comment>
<feature type="non-terminal residue" evidence="13">
    <location>
        <position position="149"/>
    </location>
</feature>
<keyword evidence="4 12" id="KW-0812">Transmembrane</keyword>
<evidence type="ECO:0000313" key="14">
    <source>
        <dbReference type="Proteomes" id="UP000799437"/>
    </source>
</evidence>
<keyword evidence="11 12" id="KW-0472">Membrane</keyword>
<comment type="function">
    <text evidence="12">Component of the PAM complex, a complex required for the translocation of transit peptide-containing proteins from the inner membrane into the mitochondrial matrix in an ATP-dependent manner.</text>
</comment>
<evidence type="ECO:0000256" key="11">
    <source>
        <dbReference type="ARBA" id="ARBA00023136"/>
    </source>
</evidence>
<keyword evidence="9 12" id="KW-0811">Translocation</keyword>
<dbReference type="GO" id="GO:0001405">
    <property type="term" value="C:PAM complex, Tim23 associated import motor"/>
    <property type="evidence" value="ECO:0007669"/>
    <property type="project" value="UniProtKB-UniRule"/>
</dbReference>
<comment type="subcellular location">
    <subcellularLocation>
        <location evidence="1 12">Mitochondrion inner membrane</location>
        <topology evidence="1 12">Multi-pass membrane protein</topology>
    </subcellularLocation>
</comment>
<gene>
    <name evidence="13" type="ORF">EJ05DRAFT_432195</name>
</gene>
<keyword evidence="10 12" id="KW-0496">Mitochondrion</keyword>
<feature type="transmembrane region" description="Helical" evidence="12">
    <location>
        <begin position="25"/>
        <end position="46"/>
    </location>
</feature>
<dbReference type="RefSeq" id="XP_033599682.1">
    <property type="nucleotide sequence ID" value="XM_033741564.1"/>
</dbReference>
<dbReference type="InterPro" id="IPR013875">
    <property type="entry name" value="Pam17"/>
</dbReference>
<evidence type="ECO:0000256" key="12">
    <source>
        <dbReference type="RuleBase" id="RU367146"/>
    </source>
</evidence>
<protein>
    <recommendedName>
        <fullName evidence="12">Presequence translocated-associated motor subunit PAM17</fullName>
    </recommendedName>
</protein>
<dbReference type="OrthoDB" id="5970083at2759"/>
<dbReference type="GO" id="GO:0030150">
    <property type="term" value="P:protein import into mitochondrial matrix"/>
    <property type="evidence" value="ECO:0007669"/>
    <property type="project" value="UniProtKB-UniRule"/>
</dbReference>